<dbReference type="SUPFAM" id="SSF48371">
    <property type="entry name" value="ARM repeat"/>
    <property type="match status" value="1"/>
</dbReference>
<gene>
    <name evidence="1" type="ORF">BSAL_21140</name>
</gene>
<dbReference type="AlphaFoldDB" id="A0A0S4JH32"/>
<evidence type="ECO:0000313" key="1">
    <source>
        <dbReference type="EMBL" id="CUG89454.1"/>
    </source>
</evidence>
<dbReference type="VEuPathDB" id="TriTrypDB:BSAL_21140"/>
<sequence length="864" mass="96775">MAPSDVLEAKIRAAVIRTLTRSTPVKHAGGQELSALDEFMWDVDKRDVAFRCAMSVCEEDSQKRRSVAELLLMYVVAFAPSEALLEKLVEFCTKFHNPADSSCPFLALHTAAETIRKEYRIAQAASHSDGQGPALTPVDVYRGLPDGGRPVAHYLQQQPMQPSVRDRNRRHYVLGVPSAKEWAGVAEEKNNPILERYPVRNAYHVARCKDYVDQRGMYCSELLLEQQLRVLQTYFDNYRSHPLVTRATAFFVKMWCDAYVAKLPLVSSKFIDGTCEDEGTVLPPLRFVTVSFTSILLKLMESEYFCVRAHVYDMILTFAMHLPLMDSQDAFPGFTAALSNEVGYLLCLVVQRQVLLETTDERLLLAALKCCLVVLKREQLCCLDHRSLKAFLNLSGIAHSHPHIYLLLTEAFAVKVLRTDGLWEGTLEYEGRPHCGFAPIDEAAMADVGWSVQDILVVYLNCTSAASRLHIMCVLFAIAAHQVALQSSPKTLERNTPSNALMARSAKALADLNFHWHLQSLMLYQSHRTYRELPSHISVDLGMKETREVKLLVVAVVQQFVNIMERFNTLPSQMRRSLSVATTMVEEPERCREILRQLCAECKEGVPSLLKDDACSQRLVATTLLMQVLRLCKPLFDNSSAHREEAITMLRTISCHSSIKVRSIMPEVLGGLWYLMRSQPAQAMGPFLVGVRLYLSHETSTPNLLRLAHHLLDGLAADWSFHPSLDGDVCSLLLHGHKVPLQSTVDTLGVPVLWALYWGLRRGTPLAAACRTRLVVLALLSSVSSHLCSTSTAQMTLWSKVMSDPYPPAALIGAQRVMRISGLAAYDKYEAAINEVQRAAKSSLLSNTYAMAVRIWERVEADTK</sequence>
<dbReference type="OMA" id="HVYQCCL"/>
<name>A0A0S4JH32_BODSA</name>
<protein>
    <submittedName>
        <fullName evidence="1">Uncharacterized protein</fullName>
    </submittedName>
</protein>
<reference evidence="2" key="1">
    <citation type="submission" date="2015-09" db="EMBL/GenBank/DDBJ databases">
        <authorList>
            <consortium name="Pathogen Informatics"/>
        </authorList>
    </citation>
    <scope>NUCLEOTIDE SEQUENCE [LARGE SCALE GENOMIC DNA]</scope>
    <source>
        <strain evidence="2">Lake Konstanz</strain>
    </source>
</reference>
<evidence type="ECO:0000313" key="2">
    <source>
        <dbReference type="Proteomes" id="UP000051952"/>
    </source>
</evidence>
<accession>A0A0S4JH32</accession>
<keyword evidence="2" id="KW-1185">Reference proteome</keyword>
<dbReference type="OrthoDB" id="270270at2759"/>
<dbReference type="EMBL" id="CYKH01001740">
    <property type="protein sequence ID" value="CUG89454.1"/>
    <property type="molecule type" value="Genomic_DNA"/>
</dbReference>
<dbReference type="Proteomes" id="UP000051952">
    <property type="component" value="Unassembled WGS sequence"/>
</dbReference>
<dbReference type="InterPro" id="IPR016024">
    <property type="entry name" value="ARM-type_fold"/>
</dbReference>
<organism evidence="1 2">
    <name type="scientific">Bodo saltans</name>
    <name type="common">Flagellated protozoan</name>
    <dbReference type="NCBI Taxonomy" id="75058"/>
    <lineage>
        <taxon>Eukaryota</taxon>
        <taxon>Discoba</taxon>
        <taxon>Euglenozoa</taxon>
        <taxon>Kinetoplastea</taxon>
        <taxon>Metakinetoplastina</taxon>
        <taxon>Eubodonida</taxon>
        <taxon>Bodonidae</taxon>
        <taxon>Bodo</taxon>
    </lineage>
</organism>
<proteinExistence type="predicted"/>